<dbReference type="RefSeq" id="WP_058483384.1">
    <property type="nucleotide sequence ID" value="NZ_CAAAII010000001.1"/>
</dbReference>
<protein>
    <submittedName>
        <fullName evidence="7">Succinate semialdehyde dehydrogenase</fullName>
    </submittedName>
</protein>
<dbReference type="InterPro" id="IPR047110">
    <property type="entry name" value="GABD/Sad-like"/>
</dbReference>
<dbReference type="EMBL" id="LNYX01000014">
    <property type="protein sequence ID" value="KTD63938.1"/>
    <property type="molecule type" value="Genomic_DNA"/>
</dbReference>
<dbReference type="InterPro" id="IPR044148">
    <property type="entry name" value="ALDH_GabD1-like"/>
</dbReference>
<dbReference type="InterPro" id="IPR016162">
    <property type="entry name" value="Ald_DH_N"/>
</dbReference>
<dbReference type="FunFam" id="3.40.309.10:FF:000009">
    <property type="entry name" value="Aldehyde dehydrogenase A"/>
    <property type="match status" value="1"/>
</dbReference>
<dbReference type="Gene3D" id="3.40.605.10">
    <property type="entry name" value="Aldehyde Dehydrogenase, Chain A, domain 1"/>
    <property type="match status" value="1"/>
</dbReference>
<dbReference type="STRING" id="452.Lspi_1457"/>
<dbReference type="AlphaFoldDB" id="A0A0W0Z497"/>
<keyword evidence="3 5" id="KW-0560">Oxidoreductase</keyword>
<comment type="similarity">
    <text evidence="1 5">Belongs to the aldehyde dehydrogenase family.</text>
</comment>
<dbReference type="Gene3D" id="3.40.309.10">
    <property type="entry name" value="Aldehyde Dehydrogenase, Chain A, domain 2"/>
    <property type="match status" value="1"/>
</dbReference>
<dbReference type="OrthoDB" id="9812625at2"/>
<evidence type="ECO:0000256" key="4">
    <source>
        <dbReference type="PROSITE-ProRule" id="PRU10007"/>
    </source>
</evidence>
<feature type="active site" evidence="4">
    <location>
        <position position="228"/>
    </location>
</feature>
<accession>A0A0W0Z497</accession>
<sequence length="455" mass="50331">MSIQTINPATGKNLAQYDEMQDAEINDFVNKSHEAFVHWREKSFSHRSQLMTGMANLLRQRKRELAVLIASEMGKPVTQGIGEIEKCAWLCEHYAENTESYLQPKLVKTELTKSMVCYQPLGVILAIMPWNFPFWQVYRCAVPALMAGNAIILKHAPITTGCGQEIYKLFADADFPGFLFQHAIADNDVAAGLIAHKLIRGLSFTGSDKAGRIVASRAAEHLKKTVLELGGNDPYLVLEDADIDLAAESIISSRLNNCGQVCIAAKRVIAHQAIYDELLARLQNLMKRYKMNSPLDEDANLGPMAREDLRNNIHEQVLMSIREGAKLMAGGEIPDGAGFYYPPTLLADVKPGMTAFEEELFGPVVVIVRAKSEKEAIQLANDSRFGLAGAVFTRDIERGEEIARNQLEVGTCCINTFVASDPRLPFGGIKNSGYGRELSREGLLEFVNIKTIGIR</sequence>
<dbReference type="PROSITE" id="PS00687">
    <property type="entry name" value="ALDEHYDE_DEHYDR_GLU"/>
    <property type="match status" value="1"/>
</dbReference>
<dbReference type="Proteomes" id="UP000054877">
    <property type="component" value="Unassembled WGS sequence"/>
</dbReference>
<evidence type="ECO:0000256" key="1">
    <source>
        <dbReference type="ARBA" id="ARBA00009986"/>
    </source>
</evidence>
<evidence type="ECO:0000256" key="2">
    <source>
        <dbReference type="ARBA" id="ARBA00022857"/>
    </source>
</evidence>
<name>A0A0W0Z497_LEGSP</name>
<feature type="domain" description="Aldehyde dehydrogenase" evidence="6">
    <location>
        <begin position="3"/>
        <end position="452"/>
    </location>
</feature>
<dbReference type="PANTHER" id="PTHR43217">
    <property type="entry name" value="SUCCINATE SEMIALDEHYDE DEHYDROGENASE [NAD(P)+] SAD"/>
    <property type="match status" value="1"/>
</dbReference>
<dbReference type="Pfam" id="PF00171">
    <property type="entry name" value="Aldedh"/>
    <property type="match status" value="1"/>
</dbReference>
<comment type="caution">
    <text evidence="7">The sequence shown here is derived from an EMBL/GenBank/DDBJ whole genome shotgun (WGS) entry which is preliminary data.</text>
</comment>
<keyword evidence="2" id="KW-0521">NADP</keyword>
<keyword evidence="8" id="KW-1185">Reference proteome</keyword>
<dbReference type="PROSITE" id="PS00070">
    <property type="entry name" value="ALDEHYDE_DEHYDR_CYS"/>
    <property type="match status" value="1"/>
</dbReference>
<organism evidence="7 8">
    <name type="scientific">Legionella spiritensis</name>
    <dbReference type="NCBI Taxonomy" id="452"/>
    <lineage>
        <taxon>Bacteria</taxon>
        <taxon>Pseudomonadati</taxon>
        <taxon>Pseudomonadota</taxon>
        <taxon>Gammaproteobacteria</taxon>
        <taxon>Legionellales</taxon>
        <taxon>Legionellaceae</taxon>
        <taxon>Legionella</taxon>
    </lineage>
</organism>
<proteinExistence type="inferred from homology"/>
<dbReference type="GO" id="GO:0004777">
    <property type="term" value="F:succinate-semialdehyde dehydrogenase (NAD+) activity"/>
    <property type="evidence" value="ECO:0007669"/>
    <property type="project" value="TreeGrafter"/>
</dbReference>
<dbReference type="CDD" id="cd07100">
    <property type="entry name" value="ALDH_SSADH1_GabD1"/>
    <property type="match status" value="1"/>
</dbReference>
<dbReference type="InterPro" id="IPR029510">
    <property type="entry name" value="Ald_DH_CS_GLU"/>
</dbReference>
<dbReference type="SUPFAM" id="SSF53720">
    <property type="entry name" value="ALDH-like"/>
    <property type="match status" value="1"/>
</dbReference>
<evidence type="ECO:0000259" key="6">
    <source>
        <dbReference type="Pfam" id="PF00171"/>
    </source>
</evidence>
<dbReference type="GO" id="GO:0004030">
    <property type="term" value="F:aldehyde dehydrogenase [NAD(P)+] activity"/>
    <property type="evidence" value="ECO:0007669"/>
    <property type="project" value="InterPro"/>
</dbReference>
<dbReference type="PATRIC" id="fig|452.5.peg.1612"/>
<dbReference type="FunFam" id="3.40.605.10:FF:000012">
    <property type="entry name" value="NAD-dependent succinate-semialdehyde dehydrogenase"/>
    <property type="match status" value="1"/>
</dbReference>
<evidence type="ECO:0000256" key="5">
    <source>
        <dbReference type="RuleBase" id="RU003345"/>
    </source>
</evidence>
<evidence type="ECO:0000313" key="8">
    <source>
        <dbReference type="Proteomes" id="UP000054877"/>
    </source>
</evidence>
<gene>
    <name evidence="7" type="primary">gabD</name>
    <name evidence="7" type="ORF">Lspi_1457</name>
</gene>
<reference evidence="7 8" key="1">
    <citation type="submission" date="2015-11" db="EMBL/GenBank/DDBJ databases">
        <title>Genomic analysis of 38 Legionella species identifies large and diverse effector repertoires.</title>
        <authorList>
            <person name="Burstein D."/>
            <person name="Amaro F."/>
            <person name="Zusman T."/>
            <person name="Lifshitz Z."/>
            <person name="Cohen O."/>
            <person name="Gilbert J.A."/>
            <person name="Pupko T."/>
            <person name="Shuman H.A."/>
            <person name="Segal G."/>
        </authorList>
    </citation>
    <scope>NUCLEOTIDE SEQUENCE [LARGE SCALE GENOMIC DNA]</scope>
    <source>
        <strain evidence="7 8">Mt.St.Helens-9</strain>
    </source>
</reference>
<evidence type="ECO:0000313" key="7">
    <source>
        <dbReference type="EMBL" id="KTD63938.1"/>
    </source>
</evidence>
<dbReference type="InterPro" id="IPR015590">
    <property type="entry name" value="Aldehyde_DH_dom"/>
</dbReference>
<dbReference type="InterPro" id="IPR016163">
    <property type="entry name" value="Ald_DH_C"/>
</dbReference>
<dbReference type="InterPro" id="IPR016160">
    <property type="entry name" value="Ald_DH_CS_CYS"/>
</dbReference>
<evidence type="ECO:0000256" key="3">
    <source>
        <dbReference type="ARBA" id="ARBA00023002"/>
    </source>
</evidence>
<dbReference type="InterPro" id="IPR016161">
    <property type="entry name" value="Ald_DH/histidinol_DH"/>
</dbReference>
<dbReference type="PANTHER" id="PTHR43217:SF1">
    <property type="entry name" value="SUCCINATE SEMIALDEHYDE DEHYDROGENASE [NAD(P)+] SAD"/>
    <property type="match status" value="1"/>
</dbReference>